<keyword evidence="6" id="KW-1185">Reference proteome</keyword>
<evidence type="ECO:0000313" key="5">
    <source>
        <dbReference type="EMBL" id="RPA86148.1"/>
    </source>
</evidence>
<dbReference type="InterPro" id="IPR007201">
    <property type="entry name" value="Mei2-like_Rrm_C"/>
</dbReference>
<evidence type="ECO:0000256" key="1">
    <source>
        <dbReference type="ARBA" id="ARBA00022884"/>
    </source>
</evidence>
<accession>A0A3N4IN70</accession>
<dbReference type="InterPro" id="IPR000504">
    <property type="entry name" value="RRM_dom"/>
</dbReference>
<dbReference type="STRING" id="1160509.A0A3N4IN70"/>
<protein>
    <recommendedName>
        <fullName evidence="4">RRM domain-containing protein</fullName>
    </recommendedName>
</protein>
<feature type="region of interest" description="Disordered" evidence="3">
    <location>
        <begin position="108"/>
        <end position="129"/>
    </location>
</feature>
<name>A0A3N4IN70_ASCIM</name>
<evidence type="ECO:0000259" key="4">
    <source>
        <dbReference type="PROSITE" id="PS50102"/>
    </source>
</evidence>
<dbReference type="InterPro" id="IPR035979">
    <property type="entry name" value="RBD_domain_sf"/>
</dbReference>
<evidence type="ECO:0000256" key="3">
    <source>
        <dbReference type="SAM" id="MobiDB-lite"/>
    </source>
</evidence>
<dbReference type="OrthoDB" id="417481at2759"/>
<proteinExistence type="predicted"/>
<dbReference type="PROSITE" id="PS50102">
    <property type="entry name" value="RRM"/>
    <property type="match status" value="1"/>
</dbReference>
<feature type="region of interest" description="Disordered" evidence="3">
    <location>
        <begin position="634"/>
        <end position="653"/>
    </location>
</feature>
<dbReference type="Pfam" id="PF04059">
    <property type="entry name" value="RRM_2"/>
    <property type="match status" value="1"/>
</dbReference>
<gene>
    <name evidence="5" type="ORF">BJ508DRAFT_372923</name>
</gene>
<dbReference type="AlphaFoldDB" id="A0A3N4IN70"/>
<evidence type="ECO:0000256" key="2">
    <source>
        <dbReference type="PROSITE-ProRule" id="PRU00176"/>
    </source>
</evidence>
<evidence type="ECO:0000313" key="6">
    <source>
        <dbReference type="Proteomes" id="UP000275078"/>
    </source>
</evidence>
<dbReference type="EMBL" id="ML119650">
    <property type="protein sequence ID" value="RPA86148.1"/>
    <property type="molecule type" value="Genomic_DNA"/>
</dbReference>
<dbReference type="PANTHER" id="PTHR23189">
    <property type="entry name" value="RNA RECOGNITION MOTIF-CONTAINING"/>
    <property type="match status" value="1"/>
</dbReference>
<feature type="compositionally biased region" description="Basic residues" evidence="3">
    <location>
        <begin position="644"/>
        <end position="653"/>
    </location>
</feature>
<organism evidence="5 6">
    <name type="scientific">Ascobolus immersus RN42</name>
    <dbReference type="NCBI Taxonomy" id="1160509"/>
    <lineage>
        <taxon>Eukaryota</taxon>
        <taxon>Fungi</taxon>
        <taxon>Dikarya</taxon>
        <taxon>Ascomycota</taxon>
        <taxon>Pezizomycotina</taxon>
        <taxon>Pezizomycetes</taxon>
        <taxon>Pezizales</taxon>
        <taxon>Ascobolaceae</taxon>
        <taxon>Ascobolus</taxon>
    </lineage>
</organism>
<dbReference type="SUPFAM" id="SSF54928">
    <property type="entry name" value="RNA-binding domain, RBD"/>
    <property type="match status" value="2"/>
</dbReference>
<sequence length="653" mass="73216">MSQPEFHRYAGMFSVGGDSLSRYNSQESSSPDFQQTQFSPWTTNSYGSDSENWAELSLPEFAHLNPTSLSYIEAMQASQQAAADISASLSEMFTKMNGLSTNGINGDGSPMKGGDENIPTTPSGSIKKGLSIMRPPSMGDMRPAIQLVTPQEEGYKTTPTRHLVVDLTSAETFSDVRSVYSERLLSDGNIVVSFYDQRLAMSGLQKAQAEQTWKAFYCPTYKLKEYTSEQYAATLLENNGTIVCTVQALPLSPPVDAGLYRVLSEVGTVWSLSRLPGIEPSTYLVAFYDIRHASEAIKKYNGQIIDGMMLQITLYNEANTSIANVAQQYPMQPNKPQYHQQQGMSPMRSNGFGMGHQMSSSMGYGHMPVSSSYDFSPARGMHFGNQRYDQMPGMHHRNGYGFSTPSPQHNHYGNMVPRTYTDPDFHPHYKSQMVHYSPQKLRTNVDHLIGYETPAKNAIDLDEILHGLDTRTTVMLRNIPNKVDQATLKEYLDETSAGLYNFLYLRIDFKNLCNVGYAFINFIDPLDIVKFVQARSGVRWYTDKDVGVENVPLTPSRIQYNSDKVLDVTYANIQGLDQLIEKFRNSNVMDQAAEFRPKIYGSTPEDRGKELPFPPPNNLNRKLRSVNAAQHIGLFAPKGPGGSPHHHNYNRYR</sequence>
<reference evidence="5 6" key="1">
    <citation type="journal article" date="2018" name="Nat. Ecol. Evol.">
        <title>Pezizomycetes genomes reveal the molecular basis of ectomycorrhizal truffle lifestyle.</title>
        <authorList>
            <person name="Murat C."/>
            <person name="Payen T."/>
            <person name="Noel B."/>
            <person name="Kuo A."/>
            <person name="Morin E."/>
            <person name="Chen J."/>
            <person name="Kohler A."/>
            <person name="Krizsan K."/>
            <person name="Balestrini R."/>
            <person name="Da Silva C."/>
            <person name="Montanini B."/>
            <person name="Hainaut M."/>
            <person name="Levati E."/>
            <person name="Barry K.W."/>
            <person name="Belfiori B."/>
            <person name="Cichocki N."/>
            <person name="Clum A."/>
            <person name="Dockter R.B."/>
            <person name="Fauchery L."/>
            <person name="Guy J."/>
            <person name="Iotti M."/>
            <person name="Le Tacon F."/>
            <person name="Lindquist E.A."/>
            <person name="Lipzen A."/>
            <person name="Malagnac F."/>
            <person name="Mello A."/>
            <person name="Molinier V."/>
            <person name="Miyauchi S."/>
            <person name="Poulain J."/>
            <person name="Riccioni C."/>
            <person name="Rubini A."/>
            <person name="Sitrit Y."/>
            <person name="Splivallo R."/>
            <person name="Traeger S."/>
            <person name="Wang M."/>
            <person name="Zifcakova L."/>
            <person name="Wipf D."/>
            <person name="Zambonelli A."/>
            <person name="Paolocci F."/>
            <person name="Nowrousian M."/>
            <person name="Ottonello S."/>
            <person name="Baldrian P."/>
            <person name="Spatafora J.W."/>
            <person name="Henrissat B."/>
            <person name="Nagy L.G."/>
            <person name="Aury J.M."/>
            <person name="Wincker P."/>
            <person name="Grigoriev I.V."/>
            <person name="Bonfante P."/>
            <person name="Martin F.M."/>
        </authorList>
    </citation>
    <scope>NUCLEOTIDE SEQUENCE [LARGE SCALE GENOMIC DNA]</scope>
    <source>
        <strain evidence="5 6">RN42</strain>
    </source>
</reference>
<keyword evidence="1 2" id="KW-0694">RNA-binding</keyword>
<dbReference type="Proteomes" id="UP000275078">
    <property type="component" value="Unassembled WGS sequence"/>
</dbReference>
<dbReference type="GO" id="GO:0003723">
    <property type="term" value="F:RNA binding"/>
    <property type="evidence" value="ECO:0007669"/>
    <property type="project" value="UniProtKB-UniRule"/>
</dbReference>
<feature type="domain" description="RRM" evidence="4">
    <location>
        <begin position="472"/>
        <end position="573"/>
    </location>
</feature>